<dbReference type="Proteomes" id="UP000281553">
    <property type="component" value="Unassembled WGS sequence"/>
</dbReference>
<proteinExistence type="predicted"/>
<accession>A0A3P7MGV4</accession>
<keyword evidence="2" id="KW-1185">Reference proteome</keyword>
<name>A0A3P7MGV4_DIBLA</name>
<evidence type="ECO:0000313" key="1">
    <source>
        <dbReference type="EMBL" id="VDN22813.1"/>
    </source>
</evidence>
<dbReference type="AlphaFoldDB" id="A0A3P7MGV4"/>
<dbReference type="EMBL" id="UYRU01072910">
    <property type="protein sequence ID" value="VDN22813.1"/>
    <property type="molecule type" value="Genomic_DNA"/>
</dbReference>
<reference evidence="1 2" key="1">
    <citation type="submission" date="2018-11" db="EMBL/GenBank/DDBJ databases">
        <authorList>
            <consortium name="Pathogen Informatics"/>
        </authorList>
    </citation>
    <scope>NUCLEOTIDE SEQUENCE [LARGE SCALE GENOMIC DNA]</scope>
</reference>
<sequence length="164" mass="17488">MDSTMATPIASSVAPPMASSVALPKASRSDGICSSKTDSSGVFTEECASRSSCRLEHSFKGIKDPRKVTLGDDIHDWGSPAFIAYSDLFDPANDYVVDDAINARITVEIIESFNQSTTKTTNGYEDGCTSGSTNNLAVVSWSLTAVLSAAECSKPERKTENTFK</sequence>
<dbReference type="Gene3D" id="2.60.210.10">
    <property type="entry name" value="Apoptosis, Tumor Necrosis Factor Receptor Associated Protein 2, Chain A"/>
    <property type="match status" value="1"/>
</dbReference>
<organism evidence="1 2">
    <name type="scientific">Dibothriocephalus latus</name>
    <name type="common">Fish tapeworm</name>
    <name type="synonym">Diphyllobothrium latum</name>
    <dbReference type="NCBI Taxonomy" id="60516"/>
    <lineage>
        <taxon>Eukaryota</taxon>
        <taxon>Metazoa</taxon>
        <taxon>Spiralia</taxon>
        <taxon>Lophotrochozoa</taxon>
        <taxon>Platyhelminthes</taxon>
        <taxon>Cestoda</taxon>
        <taxon>Eucestoda</taxon>
        <taxon>Diphyllobothriidea</taxon>
        <taxon>Diphyllobothriidae</taxon>
        <taxon>Dibothriocephalus</taxon>
    </lineage>
</organism>
<dbReference type="InterPro" id="IPR008974">
    <property type="entry name" value="TRAF-like"/>
</dbReference>
<gene>
    <name evidence="1" type="ORF">DILT_LOCUS14133</name>
</gene>
<protein>
    <submittedName>
        <fullName evidence="1">Uncharacterized protein</fullName>
    </submittedName>
</protein>
<dbReference type="SUPFAM" id="SSF49599">
    <property type="entry name" value="TRAF domain-like"/>
    <property type="match status" value="1"/>
</dbReference>
<evidence type="ECO:0000313" key="2">
    <source>
        <dbReference type="Proteomes" id="UP000281553"/>
    </source>
</evidence>